<organism evidence="2 3">
    <name type="scientific">Gelidibacter gilvus</name>
    <dbReference type="NCBI Taxonomy" id="59602"/>
    <lineage>
        <taxon>Bacteria</taxon>
        <taxon>Pseudomonadati</taxon>
        <taxon>Bacteroidota</taxon>
        <taxon>Flavobacteriia</taxon>
        <taxon>Flavobacteriales</taxon>
        <taxon>Flavobacteriaceae</taxon>
        <taxon>Gelidibacter</taxon>
    </lineage>
</organism>
<accession>A0A4Q0XKY3</accession>
<dbReference type="Gene3D" id="3.40.30.40">
    <property type="entry name" value="Perfringolysin"/>
    <property type="match status" value="1"/>
</dbReference>
<dbReference type="EMBL" id="SDDZ01000002">
    <property type="protein sequence ID" value="RXJ51212.1"/>
    <property type="molecule type" value="Genomic_DNA"/>
</dbReference>
<evidence type="ECO:0008006" key="4">
    <source>
        <dbReference type="Google" id="ProtNLM"/>
    </source>
</evidence>
<dbReference type="InterPro" id="IPR036359">
    <property type="entry name" value="Thiol_cytolysin_sf"/>
</dbReference>
<dbReference type="Proteomes" id="UP000289792">
    <property type="component" value="Unassembled WGS sequence"/>
</dbReference>
<comment type="caution">
    <text evidence="2">The sequence shown here is derived from an EMBL/GenBank/DDBJ whole genome shotgun (WGS) entry which is preliminary data.</text>
</comment>
<feature type="region of interest" description="Disordered" evidence="1">
    <location>
        <begin position="23"/>
        <end position="45"/>
    </location>
</feature>
<dbReference type="SUPFAM" id="SSF56978">
    <property type="entry name" value="Perfringolysin"/>
    <property type="match status" value="1"/>
</dbReference>
<gene>
    <name evidence="2" type="ORF">ESZ48_04890</name>
</gene>
<dbReference type="RefSeq" id="WP_129016210.1">
    <property type="nucleotide sequence ID" value="NZ_SDDZ01000002.1"/>
</dbReference>
<dbReference type="GO" id="GO:0015485">
    <property type="term" value="F:cholesterol binding"/>
    <property type="evidence" value="ECO:0007669"/>
    <property type="project" value="InterPro"/>
</dbReference>
<evidence type="ECO:0000313" key="2">
    <source>
        <dbReference type="EMBL" id="RXJ51212.1"/>
    </source>
</evidence>
<sequence>MNKTLLLLGTLCFLVLTTEGYSQRAPMRRGKPAPKTEQTKKEAEPEKTIQLIAQPIYVSPQMQQLPKTTEPTKSIQVMGNSNVMALDPKVLKVLKSNPVVKRSWSSEFKVIDGDFKSGDKSTSRTVPAPAMGKFCTNTTLNTRLDTDTFKDFTENGPPDWLKPGIIMNAVEFVNGSDQIEENIERGPITISNTATGKFEVIANPTERSTINRAIRTIQSKNPDDVHGANMSYSYTEIESIDELNFKINGRYSNVFADIAVSLGLENKSSKSYHYYLVEFQQSLYSIEVDGLKPQKVFPNNPEVDLSKYVYISKVNYGRKGYFMFITEKSLEDFGAKGSASMNYMGHKAAIESNLEKISKSNSTTVKAFYYGGAIQSVVKDIAANWNETGRKPLHDYIAGYRFSQAEAYPISYEMKNLDNKRVGMSSKNVETIPTCVSTDGLKLKVTLMQLQSKTTQDSDKIADLGIVQHVRYKANGKVITPSTVDIRKFKDNKKCDLGGGGSSGEWSDATALICGNKDRQIAVSVSPKVNEKRSANIDNSVIFDIPYQDANDLKASFEIDTFVKEYSDPDIILNNDPRITKVAIHDVLTILTGIKKTTNETSFFDGGVEPELKFDHFNGSTLPLRNVGTNGDIILEGPIRARNKGPKSDEKAFVWMRFELIK</sequence>
<name>A0A4Q0XKY3_9FLAO</name>
<dbReference type="OrthoDB" id="1428332at2"/>
<proteinExistence type="predicted"/>
<keyword evidence="3" id="KW-1185">Reference proteome</keyword>
<protein>
    <recommendedName>
        <fullName evidence="4">Thiol-activated cytolysin</fullName>
    </recommendedName>
</protein>
<reference evidence="2 3" key="1">
    <citation type="submission" date="2019-01" db="EMBL/GenBank/DDBJ databases">
        <title>Genome sequence of the Antarctic species Gelidibacter gilvus ACAM 158(T).</title>
        <authorList>
            <person name="Bowman J.P."/>
        </authorList>
    </citation>
    <scope>NUCLEOTIDE SEQUENCE [LARGE SCALE GENOMIC DNA]</scope>
    <source>
        <strain evidence="2 3">IC158</strain>
    </source>
</reference>
<evidence type="ECO:0000313" key="3">
    <source>
        <dbReference type="Proteomes" id="UP000289792"/>
    </source>
</evidence>
<dbReference type="AlphaFoldDB" id="A0A4Q0XKY3"/>
<evidence type="ECO:0000256" key="1">
    <source>
        <dbReference type="SAM" id="MobiDB-lite"/>
    </source>
</evidence>